<dbReference type="RefSeq" id="WP_140964616.1">
    <property type="nucleotide sequence ID" value="NZ_VEVQ02000025.1"/>
</dbReference>
<gene>
    <name evidence="1" type="ORF">FIA58_020750</name>
</gene>
<reference evidence="1 2" key="2">
    <citation type="submission" date="2019-05" db="EMBL/GenBank/DDBJ databases">
        <authorList>
            <person name="Lianzixin W."/>
        </authorList>
    </citation>
    <scope>NUCLEOTIDE SEQUENCE [LARGE SCALE GENOMIC DNA]</scope>
    <source>
        <strain evidence="1 2">EC11</strain>
    </source>
</reference>
<name>A0ABX0IW20_9FLAO</name>
<dbReference type="Proteomes" id="UP000817854">
    <property type="component" value="Unassembled WGS sequence"/>
</dbReference>
<reference evidence="1 2" key="3">
    <citation type="submission" date="2020-02" db="EMBL/GenBank/DDBJ databases">
        <title>Flavobacterium profundi sp. nov., isolated from a deep-sea seamount.</title>
        <authorList>
            <person name="Zhang D.-C."/>
        </authorList>
    </citation>
    <scope>NUCLEOTIDE SEQUENCE [LARGE SCALE GENOMIC DNA]</scope>
    <source>
        <strain evidence="1 2">EC11</strain>
    </source>
</reference>
<protein>
    <submittedName>
        <fullName evidence="1">Uncharacterized protein</fullName>
    </submittedName>
</protein>
<dbReference type="EMBL" id="VEVQ02000025">
    <property type="protein sequence ID" value="NHN28115.1"/>
    <property type="molecule type" value="Genomic_DNA"/>
</dbReference>
<comment type="caution">
    <text evidence="1">The sequence shown here is derived from an EMBL/GenBank/DDBJ whole genome shotgun (WGS) entry which is preliminary data.</text>
</comment>
<reference evidence="2" key="1">
    <citation type="submission" date="2019-05" db="EMBL/GenBank/DDBJ databases">
        <title>Flavobacterium profundi sp. nov., isolated from a deep-sea seamount.</title>
        <authorList>
            <person name="Zhang D.-C."/>
        </authorList>
    </citation>
    <scope>NUCLEOTIDE SEQUENCE [LARGE SCALE GENOMIC DNA]</scope>
    <source>
        <strain evidence="2">EC11</strain>
    </source>
</reference>
<keyword evidence="2" id="KW-1185">Reference proteome</keyword>
<sequence>MAKVKGLLKIEGTVEDLTFYKKDGENYVRRKGGVSRERILTDPNFIRTRENGAEFSHSAAAGKLLRTALGSIVFKAKDSKLSSRMLQLMSRIKNLDITSLRGQRKVGIGLATAQGKQTLKGFDFNFNAPLQSVLFTPFALDTTTGAVSFTDFVPAEQLQFPQGATHFSMQSMVLHLDFETEDSGIAYSPVVNLPINYTANSSVLTPSSVPTGSGVQLFLLQVSFYQELNGVQYSLKNEMYNMLSILEVL</sequence>
<evidence type="ECO:0000313" key="1">
    <source>
        <dbReference type="EMBL" id="NHN28115.1"/>
    </source>
</evidence>
<proteinExistence type="predicted"/>
<evidence type="ECO:0000313" key="2">
    <source>
        <dbReference type="Proteomes" id="UP000817854"/>
    </source>
</evidence>
<organism evidence="1 2">
    <name type="scientific">Flavobacterium jejuense</name>
    <dbReference type="NCBI Taxonomy" id="1544455"/>
    <lineage>
        <taxon>Bacteria</taxon>
        <taxon>Pseudomonadati</taxon>
        <taxon>Bacteroidota</taxon>
        <taxon>Flavobacteriia</taxon>
        <taxon>Flavobacteriales</taxon>
        <taxon>Flavobacteriaceae</taxon>
        <taxon>Flavobacterium</taxon>
    </lineage>
</organism>
<accession>A0ABX0IW20</accession>